<keyword evidence="3" id="KW-1185">Reference proteome</keyword>
<proteinExistence type="predicted"/>
<organism evidence="2 3">
    <name type="scientific">Streptomyces echinoruber</name>
    <dbReference type="NCBI Taxonomy" id="68898"/>
    <lineage>
        <taxon>Bacteria</taxon>
        <taxon>Bacillati</taxon>
        <taxon>Actinomycetota</taxon>
        <taxon>Actinomycetes</taxon>
        <taxon>Kitasatosporales</taxon>
        <taxon>Streptomycetaceae</taxon>
        <taxon>Streptomyces</taxon>
    </lineage>
</organism>
<name>A0A918RCB9_9ACTN</name>
<feature type="region of interest" description="Disordered" evidence="1">
    <location>
        <begin position="66"/>
        <end position="85"/>
    </location>
</feature>
<evidence type="ECO:0000313" key="3">
    <source>
        <dbReference type="Proteomes" id="UP000623010"/>
    </source>
</evidence>
<feature type="region of interest" description="Disordered" evidence="1">
    <location>
        <begin position="6"/>
        <end position="30"/>
    </location>
</feature>
<sequence>MCITRVTAGGNRRLAPPFPAFPGAGGREEPAPVERADQVLALPAPGLLLQATRGDGIVRLHHHGSDHVRPYEGETAAEDDPHYGRQAYSTRTGPTAPGNVADNHLSVEVGGRRSVRRRIRPLGAGDGDGWGWAASWHRPVFAGGPPMVPGLRVESVTVARGVYELRVHRVTGAPAGARVTHTGWATGPEEELVSALHGLYGWDPAVETVRAPQGTARTRWAHLPRLTGRAGGTTVHVCLAVLTTAPGPGPSARAVTGVEADGSGVAAVWADGPRTRVMFDPVRVTLAGHRG</sequence>
<protein>
    <submittedName>
        <fullName evidence="2">Uncharacterized protein</fullName>
    </submittedName>
</protein>
<dbReference type="AlphaFoldDB" id="A0A918RCB9"/>
<gene>
    <name evidence="2" type="ORF">GCM10010389_33020</name>
</gene>
<dbReference type="EMBL" id="BMWH01000012">
    <property type="protein sequence ID" value="GGZ91881.1"/>
    <property type="molecule type" value="Genomic_DNA"/>
</dbReference>
<evidence type="ECO:0000313" key="2">
    <source>
        <dbReference type="EMBL" id="GGZ91881.1"/>
    </source>
</evidence>
<accession>A0A918RCB9</accession>
<comment type="caution">
    <text evidence="2">The sequence shown here is derived from an EMBL/GenBank/DDBJ whole genome shotgun (WGS) entry which is preliminary data.</text>
</comment>
<reference evidence="2" key="2">
    <citation type="submission" date="2020-09" db="EMBL/GenBank/DDBJ databases">
        <authorList>
            <person name="Sun Q."/>
            <person name="Ohkuma M."/>
        </authorList>
    </citation>
    <scope>NUCLEOTIDE SEQUENCE</scope>
    <source>
        <strain evidence="2">JCM 5016</strain>
    </source>
</reference>
<evidence type="ECO:0000256" key="1">
    <source>
        <dbReference type="SAM" id="MobiDB-lite"/>
    </source>
</evidence>
<dbReference type="Proteomes" id="UP000623010">
    <property type="component" value="Unassembled WGS sequence"/>
</dbReference>
<dbReference type="InterPro" id="IPR016624">
    <property type="entry name" value="UCP014753"/>
</dbReference>
<dbReference type="PANTHER" id="PTHR35339:SF4">
    <property type="entry name" value="LINALOOL DEHYDRATASE_ISOMERASE DOMAIN-CONTAINING PROTEIN"/>
    <property type="match status" value="1"/>
</dbReference>
<dbReference type="PANTHER" id="PTHR35339">
    <property type="entry name" value="LINALOOL DEHYDRATASE_ISOMERASE DOMAIN-CONTAINING PROTEIN"/>
    <property type="match status" value="1"/>
</dbReference>
<reference evidence="2" key="1">
    <citation type="journal article" date="2014" name="Int. J. Syst. Evol. Microbiol.">
        <title>Complete genome sequence of Corynebacterium casei LMG S-19264T (=DSM 44701T), isolated from a smear-ripened cheese.</title>
        <authorList>
            <consortium name="US DOE Joint Genome Institute (JGI-PGF)"/>
            <person name="Walter F."/>
            <person name="Albersmeier A."/>
            <person name="Kalinowski J."/>
            <person name="Ruckert C."/>
        </authorList>
    </citation>
    <scope>NUCLEOTIDE SEQUENCE</scope>
    <source>
        <strain evidence="2">JCM 5016</strain>
    </source>
</reference>